<sequence length="157" mass="18816">MIKIQRILMIYFLVFLYACGARVEEHALENPTIIIQIIQNNADHVDTFEKNINQGNYERARQALENWRYDIDRHIETLKQLDVPERFKRSKTDVLSVLHSYRQLIAEDYQQLLDRRKRNNTLPVYLLNKGNVKQTHERMARVFDALATILEQEYNLR</sequence>
<name>A0ABW5KDX5_9SPHI</name>
<reference evidence="2" key="1">
    <citation type="journal article" date="2019" name="Int. J. Syst. Evol. Microbiol.">
        <title>The Global Catalogue of Microorganisms (GCM) 10K type strain sequencing project: providing services to taxonomists for standard genome sequencing and annotation.</title>
        <authorList>
            <consortium name="The Broad Institute Genomics Platform"/>
            <consortium name="The Broad Institute Genome Sequencing Center for Infectious Disease"/>
            <person name="Wu L."/>
            <person name="Ma J."/>
        </authorList>
    </citation>
    <scope>NUCLEOTIDE SEQUENCE [LARGE SCALE GENOMIC DNA]</scope>
    <source>
        <strain evidence="2">KCTC 42662</strain>
    </source>
</reference>
<dbReference type="RefSeq" id="WP_380901608.1">
    <property type="nucleotide sequence ID" value="NZ_JBHUEG010000007.1"/>
</dbReference>
<proteinExistence type="predicted"/>
<accession>A0ABW5KDX5</accession>
<dbReference type="Proteomes" id="UP001597545">
    <property type="component" value="Unassembled WGS sequence"/>
</dbReference>
<gene>
    <name evidence="1" type="ORF">ACFSR5_05705</name>
</gene>
<comment type="caution">
    <text evidence="1">The sequence shown here is derived from an EMBL/GenBank/DDBJ whole genome shotgun (WGS) entry which is preliminary data.</text>
</comment>
<keyword evidence="2" id="KW-1185">Reference proteome</keyword>
<evidence type="ECO:0000313" key="2">
    <source>
        <dbReference type="Proteomes" id="UP001597545"/>
    </source>
</evidence>
<organism evidence="1 2">
    <name type="scientific">Sphingobacterium suaedae</name>
    <dbReference type="NCBI Taxonomy" id="1686402"/>
    <lineage>
        <taxon>Bacteria</taxon>
        <taxon>Pseudomonadati</taxon>
        <taxon>Bacteroidota</taxon>
        <taxon>Sphingobacteriia</taxon>
        <taxon>Sphingobacteriales</taxon>
        <taxon>Sphingobacteriaceae</taxon>
        <taxon>Sphingobacterium</taxon>
    </lineage>
</organism>
<evidence type="ECO:0008006" key="3">
    <source>
        <dbReference type="Google" id="ProtNLM"/>
    </source>
</evidence>
<protein>
    <recommendedName>
        <fullName evidence="3">Gliding motility-associated protein GldM N-terminal domain-containing protein</fullName>
    </recommendedName>
</protein>
<evidence type="ECO:0000313" key="1">
    <source>
        <dbReference type="EMBL" id="MFD2547139.1"/>
    </source>
</evidence>
<dbReference type="PROSITE" id="PS51257">
    <property type="entry name" value="PROKAR_LIPOPROTEIN"/>
    <property type="match status" value="1"/>
</dbReference>
<dbReference type="EMBL" id="JBHULR010000003">
    <property type="protein sequence ID" value="MFD2547139.1"/>
    <property type="molecule type" value="Genomic_DNA"/>
</dbReference>